<dbReference type="InterPro" id="IPR013087">
    <property type="entry name" value="Znf_C2H2_type"/>
</dbReference>
<name>A0A9Q1CZ67_CONCO</name>
<proteinExistence type="predicted"/>
<dbReference type="GO" id="GO:0008270">
    <property type="term" value="F:zinc ion binding"/>
    <property type="evidence" value="ECO:0007669"/>
    <property type="project" value="InterPro"/>
</dbReference>
<dbReference type="Proteomes" id="UP001152803">
    <property type="component" value="Unassembled WGS sequence"/>
</dbReference>
<keyword evidence="4" id="KW-1185">Reference proteome</keyword>
<dbReference type="SUPFAM" id="SSF57667">
    <property type="entry name" value="beta-beta-alpha zinc fingers"/>
    <property type="match status" value="1"/>
</dbReference>
<feature type="region of interest" description="Disordered" evidence="1">
    <location>
        <begin position="26"/>
        <end position="62"/>
    </location>
</feature>
<accession>A0A9Q1CZ67</accession>
<protein>
    <recommendedName>
        <fullName evidence="2">U1-type domain-containing protein</fullName>
    </recommendedName>
</protein>
<feature type="compositionally biased region" description="Low complexity" evidence="1">
    <location>
        <begin position="29"/>
        <end position="44"/>
    </location>
</feature>
<reference evidence="3" key="1">
    <citation type="journal article" date="2023" name="Science">
        <title>Genome structures resolve the early diversification of teleost fishes.</title>
        <authorList>
            <person name="Parey E."/>
            <person name="Louis A."/>
            <person name="Montfort J."/>
            <person name="Bouchez O."/>
            <person name="Roques C."/>
            <person name="Iampietro C."/>
            <person name="Lluch J."/>
            <person name="Castinel A."/>
            <person name="Donnadieu C."/>
            <person name="Desvignes T."/>
            <person name="Floi Bucao C."/>
            <person name="Jouanno E."/>
            <person name="Wen M."/>
            <person name="Mejri S."/>
            <person name="Dirks R."/>
            <person name="Jansen H."/>
            <person name="Henkel C."/>
            <person name="Chen W.J."/>
            <person name="Zahm M."/>
            <person name="Cabau C."/>
            <person name="Klopp C."/>
            <person name="Thompson A.W."/>
            <person name="Robinson-Rechavi M."/>
            <person name="Braasch I."/>
            <person name="Lecointre G."/>
            <person name="Bobe J."/>
            <person name="Postlethwait J.H."/>
            <person name="Berthelot C."/>
            <person name="Roest Crollius H."/>
            <person name="Guiguen Y."/>
        </authorList>
    </citation>
    <scope>NUCLEOTIDE SEQUENCE</scope>
    <source>
        <strain evidence="3">Concon-B</strain>
    </source>
</reference>
<sequence length="130" mass="14284">MVEDNREEDQEPYFANDIRGMKRLLSPASLLESGQSGDSESGGDVAEAQSADPERRHKRGRRRAKFTPCELCDIQLNSAAQAQIHLNGKSHRKRLKQVSGGKPADAAVLLSCKWLLHPRVAGVGAPWAVR</sequence>
<evidence type="ECO:0000256" key="1">
    <source>
        <dbReference type="SAM" id="MobiDB-lite"/>
    </source>
</evidence>
<gene>
    <name evidence="3" type="ORF">COCON_G00203360</name>
</gene>
<dbReference type="AlphaFoldDB" id="A0A9Q1CZ67"/>
<dbReference type="OrthoDB" id="434647at2759"/>
<dbReference type="EMBL" id="JAFJMO010000016">
    <property type="protein sequence ID" value="KAJ8253724.1"/>
    <property type="molecule type" value="Genomic_DNA"/>
</dbReference>
<dbReference type="InterPro" id="IPR036236">
    <property type="entry name" value="Znf_C2H2_sf"/>
</dbReference>
<comment type="caution">
    <text evidence="3">The sequence shown here is derived from an EMBL/GenBank/DDBJ whole genome shotgun (WGS) entry which is preliminary data.</text>
</comment>
<dbReference type="SMART" id="SM00451">
    <property type="entry name" value="ZnF_U1"/>
    <property type="match status" value="1"/>
</dbReference>
<dbReference type="InterPro" id="IPR003604">
    <property type="entry name" value="Matrin/U1-like-C_Znf_C2H2"/>
</dbReference>
<feature type="domain" description="U1-type" evidence="2">
    <location>
        <begin position="64"/>
        <end position="98"/>
    </location>
</feature>
<dbReference type="Pfam" id="PF12874">
    <property type="entry name" value="zf-met"/>
    <property type="match status" value="1"/>
</dbReference>
<evidence type="ECO:0000259" key="2">
    <source>
        <dbReference type="SMART" id="SM00451"/>
    </source>
</evidence>
<dbReference type="Gene3D" id="3.30.160.60">
    <property type="entry name" value="Classic Zinc Finger"/>
    <property type="match status" value="1"/>
</dbReference>
<evidence type="ECO:0000313" key="4">
    <source>
        <dbReference type="Proteomes" id="UP001152803"/>
    </source>
</evidence>
<organism evidence="3 4">
    <name type="scientific">Conger conger</name>
    <name type="common">Conger eel</name>
    <name type="synonym">Muraena conger</name>
    <dbReference type="NCBI Taxonomy" id="82655"/>
    <lineage>
        <taxon>Eukaryota</taxon>
        <taxon>Metazoa</taxon>
        <taxon>Chordata</taxon>
        <taxon>Craniata</taxon>
        <taxon>Vertebrata</taxon>
        <taxon>Euteleostomi</taxon>
        <taxon>Actinopterygii</taxon>
        <taxon>Neopterygii</taxon>
        <taxon>Teleostei</taxon>
        <taxon>Anguilliformes</taxon>
        <taxon>Congridae</taxon>
        <taxon>Conger</taxon>
    </lineage>
</organism>
<evidence type="ECO:0000313" key="3">
    <source>
        <dbReference type="EMBL" id="KAJ8253724.1"/>
    </source>
</evidence>
<dbReference type="GO" id="GO:0003676">
    <property type="term" value="F:nucleic acid binding"/>
    <property type="evidence" value="ECO:0007669"/>
    <property type="project" value="InterPro"/>
</dbReference>